<keyword evidence="3" id="KW-1185">Reference proteome</keyword>
<name>A0A8T0V546_PANVG</name>
<feature type="region of interest" description="Disordered" evidence="1">
    <location>
        <begin position="59"/>
        <end position="117"/>
    </location>
</feature>
<dbReference type="AlphaFoldDB" id="A0A8T0V546"/>
<evidence type="ECO:0000313" key="3">
    <source>
        <dbReference type="Proteomes" id="UP000823388"/>
    </source>
</evidence>
<protein>
    <submittedName>
        <fullName evidence="2">Uncharacterized protein</fullName>
    </submittedName>
</protein>
<dbReference type="EMBL" id="CM029041">
    <property type="protein sequence ID" value="KAG2630350.1"/>
    <property type="molecule type" value="Genomic_DNA"/>
</dbReference>
<feature type="region of interest" description="Disordered" evidence="1">
    <location>
        <begin position="1"/>
        <end position="33"/>
    </location>
</feature>
<proteinExistence type="predicted"/>
<sequence length="117" mass="13058">MCLQQASKEAPALASTKEREPLPPRSRRSCARRGRWRSAAVAASCELCVRLQQRPAGMRCARRRRQPEAAASARRMGRRPGTRHEAGQLVLSSPREADRHLAQRCRLSKRPAAASYA</sequence>
<dbReference type="Proteomes" id="UP000823388">
    <property type="component" value="Chromosome 3K"/>
</dbReference>
<reference evidence="2" key="1">
    <citation type="submission" date="2020-05" db="EMBL/GenBank/DDBJ databases">
        <title>WGS assembly of Panicum virgatum.</title>
        <authorList>
            <person name="Lovell J.T."/>
            <person name="Jenkins J."/>
            <person name="Shu S."/>
            <person name="Juenger T.E."/>
            <person name="Schmutz J."/>
        </authorList>
    </citation>
    <scope>NUCLEOTIDE SEQUENCE</scope>
    <source>
        <strain evidence="2">AP13</strain>
    </source>
</reference>
<evidence type="ECO:0000313" key="2">
    <source>
        <dbReference type="EMBL" id="KAG2630350.1"/>
    </source>
</evidence>
<comment type="caution">
    <text evidence="2">The sequence shown here is derived from an EMBL/GenBank/DDBJ whole genome shotgun (WGS) entry which is preliminary data.</text>
</comment>
<organism evidence="2 3">
    <name type="scientific">Panicum virgatum</name>
    <name type="common">Blackwell switchgrass</name>
    <dbReference type="NCBI Taxonomy" id="38727"/>
    <lineage>
        <taxon>Eukaryota</taxon>
        <taxon>Viridiplantae</taxon>
        <taxon>Streptophyta</taxon>
        <taxon>Embryophyta</taxon>
        <taxon>Tracheophyta</taxon>
        <taxon>Spermatophyta</taxon>
        <taxon>Magnoliopsida</taxon>
        <taxon>Liliopsida</taxon>
        <taxon>Poales</taxon>
        <taxon>Poaceae</taxon>
        <taxon>PACMAD clade</taxon>
        <taxon>Panicoideae</taxon>
        <taxon>Panicodae</taxon>
        <taxon>Paniceae</taxon>
        <taxon>Panicinae</taxon>
        <taxon>Panicum</taxon>
        <taxon>Panicum sect. Hiantes</taxon>
    </lineage>
</organism>
<accession>A0A8T0V546</accession>
<evidence type="ECO:0000256" key="1">
    <source>
        <dbReference type="SAM" id="MobiDB-lite"/>
    </source>
</evidence>
<gene>
    <name evidence="2" type="ORF">PVAP13_3KG475201</name>
</gene>